<organism evidence="5 6">
    <name type="scientific">Geodia barretti</name>
    <name type="common">Barrett's horny sponge</name>
    <dbReference type="NCBI Taxonomy" id="519541"/>
    <lineage>
        <taxon>Eukaryota</taxon>
        <taxon>Metazoa</taxon>
        <taxon>Porifera</taxon>
        <taxon>Demospongiae</taxon>
        <taxon>Heteroscleromorpha</taxon>
        <taxon>Tetractinellida</taxon>
        <taxon>Astrophorina</taxon>
        <taxon>Geodiidae</taxon>
        <taxon>Geodia</taxon>
    </lineage>
</organism>
<dbReference type="SMART" id="SM00382">
    <property type="entry name" value="AAA"/>
    <property type="match status" value="1"/>
</dbReference>
<proteinExistence type="predicted"/>
<dbReference type="InterPro" id="IPR027417">
    <property type="entry name" value="P-loop_NTPase"/>
</dbReference>
<dbReference type="GO" id="GO:0016887">
    <property type="term" value="F:ATP hydrolysis activity"/>
    <property type="evidence" value="ECO:0007669"/>
    <property type="project" value="InterPro"/>
</dbReference>
<evidence type="ECO:0000256" key="2">
    <source>
        <dbReference type="ARBA" id="ARBA00022741"/>
    </source>
</evidence>
<dbReference type="PANTHER" id="PTHR43067">
    <property type="entry name" value="OLIGOPEPTIDE/DIPEPTIDE ABC TRANSPORTER, ATPASE SUBUNIT"/>
    <property type="match status" value="1"/>
</dbReference>
<evidence type="ECO:0000256" key="1">
    <source>
        <dbReference type="ARBA" id="ARBA00022448"/>
    </source>
</evidence>
<dbReference type="NCBIfam" id="TIGR01727">
    <property type="entry name" value="oligo_HPY"/>
    <property type="match status" value="1"/>
</dbReference>
<dbReference type="Gene3D" id="3.40.50.300">
    <property type="entry name" value="P-loop containing nucleotide triphosphate hydrolases"/>
    <property type="match status" value="1"/>
</dbReference>
<evidence type="ECO:0000313" key="6">
    <source>
        <dbReference type="Proteomes" id="UP001174909"/>
    </source>
</evidence>
<keyword evidence="6" id="KW-1185">Reference proteome</keyword>
<keyword evidence="2" id="KW-0547">Nucleotide-binding</keyword>
<feature type="domain" description="ABC transporter" evidence="4">
    <location>
        <begin position="26"/>
        <end position="301"/>
    </location>
</feature>
<dbReference type="CDD" id="cd03257">
    <property type="entry name" value="ABC_NikE_OppD_transporters"/>
    <property type="match status" value="1"/>
</dbReference>
<dbReference type="GO" id="GO:0005524">
    <property type="term" value="F:ATP binding"/>
    <property type="evidence" value="ECO:0007669"/>
    <property type="project" value="UniProtKB-KW"/>
</dbReference>
<sequence>MTTATNRTTADASQSTNRVLSEEIALRVEDLHVYYETEAGDVKAVNGVSFDLRAGERLALVGESGSGKSTMATALMRMTRPPGKIVSGSITLSGRDILQLSESEIRRARLAEIALVPQGAMNSLNPVIRIEKQIIDGILDHIVEESVGNSSGSRRSEVMEANAEGALLRKPTRRELRDKVADLLTNVGLSPSVASMYPHELSGGMKQRAVLAIATCLSPKVILADEPTSALDVVVQRQIMQTLGKLQSGIDAAVILVGHDMGLVAQFADTIGVMYAGRLVELGPVEQIFEDPQHPYTRLLIESLPSFSEKKDFVGIPGMPPRLLNLATGCAFYPRCPSAMDICQDTDPLDIAIRPNWRTACHLHNETGSDG</sequence>
<reference evidence="5" key="1">
    <citation type="submission" date="2023-03" db="EMBL/GenBank/DDBJ databases">
        <authorList>
            <person name="Steffen K."/>
            <person name="Cardenas P."/>
        </authorList>
    </citation>
    <scope>NUCLEOTIDE SEQUENCE</scope>
</reference>
<dbReference type="InterPro" id="IPR013563">
    <property type="entry name" value="Oligopep_ABC_C"/>
</dbReference>
<dbReference type="Proteomes" id="UP001174909">
    <property type="component" value="Unassembled WGS sequence"/>
</dbReference>
<keyword evidence="1" id="KW-0813">Transport</keyword>
<protein>
    <submittedName>
        <fullName evidence="5">Oligopeptide transport ATP-binding protein OppD</fullName>
    </submittedName>
</protein>
<accession>A0AA35RJD2</accession>
<evidence type="ECO:0000256" key="3">
    <source>
        <dbReference type="ARBA" id="ARBA00022840"/>
    </source>
</evidence>
<comment type="caution">
    <text evidence="5">The sequence shown here is derived from an EMBL/GenBank/DDBJ whole genome shotgun (WGS) entry which is preliminary data.</text>
</comment>
<keyword evidence="3 5" id="KW-0067">ATP-binding</keyword>
<dbReference type="Pfam" id="PF08352">
    <property type="entry name" value="oligo_HPY"/>
    <property type="match status" value="1"/>
</dbReference>
<dbReference type="InterPro" id="IPR003593">
    <property type="entry name" value="AAA+_ATPase"/>
</dbReference>
<gene>
    <name evidence="5" type="ORF">GBAR_LOCUS8077</name>
</gene>
<dbReference type="PANTHER" id="PTHR43067:SF3">
    <property type="entry name" value="MALTOSE ABC TRANSPORTER, ATP-BINDING PROTEIN"/>
    <property type="match status" value="1"/>
</dbReference>
<dbReference type="InterPro" id="IPR003439">
    <property type="entry name" value="ABC_transporter-like_ATP-bd"/>
</dbReference>
<dbReference type="InterPro" id="IPR017871">
    <property type="entry name" value="ABC_transporter-like_CS"/>
</dbReference>
<dbReference type="AlphaFoldDB" id="A0AA35RJD2"/>
<dbReference type="GO" id="GO:0015833">
    <property type="term" value="P:peptide transport"/>
    <property type="evidence" value="ECO:0007669"/>
    <property type="project" value="InterPro"/>
</dbReference>
<name>A0AA35RJD2_GEOBA</name>
<evidence type="ECO:0000259" key="4">
    <source>
        <dbReference type="PROSITE" id="PS50893"/>
    </source>
</evidence>
<dbReference type="SUPFAM" id="SSF52540">
    <property type="entry name" value="P-loop containing nucleoside triphosphate hydrolases"/>
    <property type="match status" value="1"/>
</dbReference>
<dbReference type="EMBL" id="CASHTH010001195">
    <property type="protein sequence ID" value="CAI8012584.1"/>
    <property type="molecule type" value="Genomic_DNA"/>
</dbReference>
<evidence type="ECO:0000313" key="5">
    <source>
        <dbReference type="EMBL" id="CAI8012584.1"/>
    </source>
</evidence>
<dbReference type="PROSITE" id="PS50893">
    <property type="entry name" value="ABC_TRANSPORTER_2"/>
    <property type="match status" value="1"/>
</dbReference>
<dbReference type="Pfam" id="PF00005">
    <property type="entry name" value="ABC_tran"/>
    <property type="match status" value="1"/>
</dbReference>
<dbReference type="PROSITE" id="PS00211">
    <property type="entry name" value="ABC_TRANSPORTER_1"/>
    <property type="match status" value="1"/>
</dbReference>